<dbReference type="EMBL" id="BAAASL010000001">
    <property type="protein sequence ID" value="GAA2707752.1"/>
    <property type="molecule type" value="Genomic_DNA"/>
</dbReference>
<evidence type="ECO:0008006" key="5">
    <source>
        <dbReference type="Google" id="ProtNLM"/>
    </source>
</evidence>
<sequence>MSSFWDADQQKWVSRPSDGTAPSHDPGDEPPSGASRASVLAGALAGVVLAGGIGTGIWALVHNGDDDKGGSTNLVTPSASPWPSPSPSYTYGGTYGGTSGGYTYNPYPTPTSGIFGSSATSGPGAPAGFVRTADPSGYRLDVPTGWLRSQQKTSVFYTSPGGTRLLQVFPFDPQRATPYDSLAESETYISGYSGYRKSSLSHVVGPGDPAELEYTYVQPDSTTRYVVMRAYRAPDGNQYALLSAGPDSDRSAVRSVYRALVDSFCPTGHCTT</sequence>
<keyword evidence="2" id="KW-0812">Transmembrane</keyword>
<name>A0ABN3TJ87_9ACTN</name>
<gene>
    <name evidence="3" type="ORF">GCM10010315_02920</name>
</gene>
<evidence type="ECO:0000256" key="1">
    <source>
        <dbReference type="SAM" id="MobiDB-lite"/>
    </source>
</evidence>
<comment type="caution">
    <text evidence="3">The sequence shown here is derived from an EMBL/GenBank/DDBJ whole genome shotgun (WGS) entry which is preliminary data.</text>
</comment>
<accession>A0ABN3TJ87</accession>
<keyword evidence="2" id="KW-1133">Transmembrane helix</keyword>
<feature type="transmembrane region" description="Helical" evidence="2">
    <location>
        <begin position="39"/>
        <end position="61"/>
    </location>
</feature>
<protein>
    <recommendedName>
        <fullName evidence="5">Serine/arginine repetitive matrix protein 2</fullName>
    </recommendedName>
</protein>
<evidence type="ECO:0000256" key="2">
    <source>
        <dbReference type="SAM" id="Phobius"/>
    </source>
</evidence>
<proteinExistence type="predicted"/>
<keyword evidence="4" id="KW-1185">Reference proteome</keyword>
<keyword evidence="2" id="KW-0472">Membrane</keyword>
<evidence type="ECO:0000313" key="4">
    <source>
        <dbReference type="Proteomes" id="UP001500886"/>
    </source>
</evidence>
<organism evidence="3 4">
    <name type="scientific">Streptomyces luteosporeus</name>
    <dbReference type="NCBI Taxonomy" id="173856"/>
    <lineage>
        <taxon>Bacteria</taxon>
        <taxon>Bacillati</taxon>
        <taxon>Actinomycetota</taxon>
        <taxon>Actinomycetes</taxon>
        <taxon>Kitasatosporales</taxon>
        <taxon>Streptomycetaceae</taxon>
        <taxon>Streptomyces</taxon>
    </lineage>
</organism>
<reference evidence="3 4" key="1">
    <citation type="journal article" date="2019" name="Int. J. Syst. Evol. Microbiol.">
        <title>The Global Catalogue of Microorganisms (GCM) 10K type strain sequencing project: providing services to taxonomists for standard genome sequencing and annotation.</title>
        <authorList>
            <consortium name="The Broad Institute Genomics Platform"/>
            <consortium name="The Broad Institute Genome Sequencing Center for Infectious Disease"/>
            <person name="Wu L."/>
            <person name="Ma J."/>
        </authorList>
    </citation>
    <scope>NUCLEOTIDE SEQUENCE [LARGE SCALE GENOMIC DNA]</scope>
    <source>
        <strain evidence="3 4">JCM 4542</strain>
    </source>
</reference>
<dbReference type="Proteomes" id="UP001500886">
    <property type="component" value="Unassembled WGS sequence"/>
</dbReference>
<evidence type="ECO:0000313" key="3">
    <source>
        <dbReference type="EMBL" id="GAA2707752.1"/>
    </source>
</evidence>
<feature type="region of interest" description="Disordered" evidence="1">
    <location>
        <begin position="1"/>
        <end position="36"/>
    </location>
</feature>
<dbReference type="RefSeq" id="WP_344432728.1">
    <property type="nucleotide sequence ID" value="NZ_BAAASL010000001.1"/>
</dbReference>